<dbReference type="EMBL" id="PDSK01000168">
    <property type="protein sequence ID" value="PIE31202.1"/>
    <property type="molecule type" value="Genomic_DNA"/>
</dbReference>
<evidence type="ECO:0000313" key="2">
    <source>
        <dbReference type="EMBL" id="PIE31202.1"/>
    </source>
</evidence>
<comment type="caution">
    <text evidence="2">The sequence shown here is derived from an EMBL/GenBank/DDBJ whole genome shotgun (WGS) entry which is preliminary data.</text>
</comment>
<organism evidence="2 3">
    <name type="scientific">candidate division KSB3 bacterium</name>
    <dbReference type="NCBI Taxonomy" id="2044937"/>
    <lineage>
        <taxon>Bacteria</taxon>
        <taxon>candidate division KSB3</taxon>
    </lineage>
</organism>
<name>A0A2G6K885_9BACT</name>
<feature type="domain" description="Regulator of RNA terminal phosphate cyclase" evidence="1">
    <location>
        <begin position="3"/>
        <end position="101"/>
    </location>
</feature>
<protein>
    <submittedName>
        <fullName evidence="2">Transcriptional regulator</fullName>
    </submittedName>
</protein>
<feature type="non-terminal residue" evidence="2">
    <location>
        <position position="102"/>
    </location>
</feature>
<gene>
    <name evidence="2" type="ORF">CSA56_19050</name>
</gene>
<reference evidence="2 3" key="1">
    <citation type="submission" date="2017-10" db="EMBL/GenBank/DDBJ databases">
        <title>Novel microbial diversity and functional potential in the marine mammal oral microbiome.</title>
        <authorList>
            <person name="Dudek N.K."/>
            <person name="Sun C.L."/>
            <person name="Burstein D."/>
            <person name="Kantor R.S."/>
            <person name="Aliaga Goltsman D.S."/>
            <person name="Bik E.M."/>
            <person name="Thomas B.C."/>
            <person name="Banfield J.F."/>
            <person name="Relman D.A."/>
        </authorList>
    </citation>
    <scope>NUCLEOTIDE SEQUENCE [LARGE SCALE GENOMIC DNA]</scope>
    <source>
        <strain evidence="2">DOLJORAL78_47_16</strain>
    </source>
</reference>
<dbReference type="InterPro" id="IPR009715">
    <property type="entry name" value="RtcR"/>
</dbReference>
<dbReference type="Pfam" id="PF06956">
    <property type="entry name" value="RtcR"/>
    <property type="match status" value="1"/>
</dbReference>
<evidence type="ECO:0000313" key="3">
    <source>
        <dbReference type="Proteomes" id="UP000230821"/>
    </source>
</evidence>
<dbReference type="Proteomes" id="UP000230821">
    <property type="component" value="Unassembled WGS sequence"/>
</dbReference>
<sequence length="102" mass="12000">MAKTTVIGFLGTTLDNVGKGCKRWERWRPTVGLCQQENLLIHRYDLLYQKDHQRLFARVCEDIASVSPETEVVGHQITLQNPWDFEEVFELLHDFSREYNFA</sequence>
<evidence type="ECO:0000259" key="1">
    <source>
        <dbReference type="Pfam" id="PF06956"/>
    </source>
</evidence>
<dbReference type="AlphaFoldDB" id="A0A2G6K885"/>
<accession>A0A2G6K885</accession>
<proteinExistence type="predicted"/>